<dbReference type="Pfam" id="PF02353">
    <property type="entry name" value="CMAS"/>
    <property type="match status" value="1"/>
</dbReference>
<dbReference type="Gene3D" id="3.40.50.150">
    <property type="entry name" value="Vaccinia Virus protein VP39"/>
    <property type="match status" value="1"/>
</dbReference>
<dbReference type="PANTHER" id="PTHR43667:SF2">
    <property type="entry name" value="FATTY ACID C-METHYL TRANSFERASE"/>
    <property type="match status" value="1"/>
</dbReference>
<dbReference type="InterPro" id="IPR050723">
    <property type="entry name" value="CFA/CMAS"/>
</dbReference>
<name>A0A8K1FH04_PYTOL</name>
<evidence type="ECO:0000313" key="3">
    <source>
        <dbReference type="Proteomes" id="UP000794436"/>
    </source>
</evidence>
<dbReference type="SUPFAM" id="SSF53335">
    <property type="entry name" value="S-adenosyl-L-methionine-dependent methyltransferases"/>
    <property type="match status" value="1"/>
</dbReference>
<feature type="transmembrane region" description="Helical" evidence="1">
    <location>
        <begin position="108"/>
        <end position="129"/>
    </location>
</feature>
<proteinExistence type="predicted"/>
<dbReference type="InterPro" id="IPR029063">
    <property type="entry name" value="SAM-dependent_MTases_sf"/>
</dbReference>
<accession>A0A8K1FH04</accession>
<evidence type="ECO:0008006" key="4">
    <source>
        <dbReference type="Google" id="ProtNLM"/>
    </source>
</evidence>
<evidence type="ECO:0000256" key="1">
    <source>
        <dbReference type="SAM" id="Phobius"/>
    </source>
</evidence>
<dbReference type="Proteomes" id="UP000794436">
    <property type="component" value="Unassembled WGS sequence"/>
</dbReference>
<keyword evidence="1" id="KW-1133">Transmembrane helix</keyword>
<dbReference type="EMBL" id="SPLM01000108">
    <property type="protein sequence ID" value="TMW60539.1"/>
    <property type="molecule type" value="Genomic_DNA"/>
</dbReference>
<feature type="transmembrane region" description="Helical" evidence="1">
    <location>
        <begin position="40"/>
        <end position="73"/>
    </location>
</feature>
<dbReference type="AlphaFoldDB" id="A0A8K1FH04"/>
<keyword evidence="1" id="KW-0812">Transmembrane</keyword>
<feature type="transmembrane region" description="Helical" evidence="1">
    <location>
        <begin position="12"/>
        <end position="34"/>
    </location>
</feature>
<keyword evidence="1" id="KW-0472">Membrane</keyword>
<gene>
    <name evidence="2" type="ORF">Poli38472_000581</name>
</gene>
<dbReference type="OrthoDB" id="412182at2759"/>
<comment type="caution">
    <text evidence="2">The sequence shown here is derived from an EMBL/GenBank/DDBJ whole genome shotgun (WGS) entry which is preliminary data.</text>
</comment>
<feature type="transmembrane region" description="Helical" evidence="1">
    <location>
        <begin position="194"/>
        <end position="213"/>
    </location>
</feature>
<dbReference type="PANTHER" id="PTHR43667">
    <property type="entry name" value="CYCLOPROPANE-FATTY-ACYL-PHOSPHOLIPID SYNTHASE"/>
    <property type="match status" value="1"/>
</dbReference>
<protein>
    <recommendedName>
        <fullName evidence="4">Cyclopropane-fatty-acyl-phospholipid synthase</fullName>
    </recommendedName>
</protein>
<evidence type="ECO:0000313" key="2">
    <source>
        <dbReference type="EMBL" id="TMW60539.1"/>
    </source>
</evidence>
<organism evidence="2 3">
    <name type="scientific">Pythium oligandrum</name>
    <name type="common">Mycoparasitic fungus</name>
    <dbReference type="NCBI Taxonomy" id="41045"/>
    <lineage>
        <taxon>Eukaryota</taxon>
        <taxon>Sar</taxon>
        <taxon>Stramenopiles</taxon>
        <taxon>Oomycota</taxon>
        <taxon>Peronosporomycetes</taxon>
        <taxon>Pythiales</taxon>
        <taxon>Pythiaceae</taxon>
        <taxon>Pythium</taxon>
    </lineage>
</organism>
<reference evidence="2" key="1">
    <citation type="submission" date="2019-03" db="EMBL/GenBank/DDBJ databases">
        <title>Long read genome sequence of the mycoparasitic Pythium oligandrum ATCC 38472 isolated from sugarbeet rhizosphere.</title>
        <authorList>
            <person name="Gaulin E."/>
        </authorList>
    </citation>
    <scope>NUCLEOTIDE SEQUENCE</scope>
    <source>
        <strain evidence="2">ATCC 38472_TT</strain>
    </source>
</reference>
<keyword evidence="3" id="KW-1185">Reference proteome</keyword>
<feature type="transmembrane region" description="Helical" evidence="1">
    <location>
        <begin position="170"/>
        <end position="188"/>
    </location>
</feature>
<sequence length="620" mass="69527">MVDLDVDAVRLDAVLAVTLLFAVVIIPSLMGVRLMYTMCWLLFSLLALLVGSDAALGIATTMGITIMVGWYALRVFDRGLFRAGLRGWLGVWANSSMVGFIVRVGDALVHLVLSMILISFHLPLVRVWMSIPALVASRLWVHFAVGGGTFPKGDHVFRFDPPRSQHFWNAAYRLELVLNLCIPVFCVLAHQGSFWVYAATALGGITLVGLRIIRSLSLKKLRLNAKEIMLRLLAAGGLQSSTDIVAHDDAIWLDWMRDGLIAIGETYMGGLWEPATNRSLDEMVTALMTIPMEARQEMYRSWAARLVALAARIFNYPPSSKGHVVGSASEQFDLSPEFREGYMDSYFYHGFGLWSTDTRTIEESQTRKLANIAEVLDLQAGQRVLDLCLGSWGGVGTYLAEHHPEITVMCLLTSTLERVHASRFAEERGVLDRIEFIVLDSPDKLLTTLSSISASRFDRIVGCGVVEALEPSQLPRFFRTIKRIQVAGGCTLLDVVACPALRSTIHAWSNKYINGGFPAHAITLTRTRDLFERSGFTIHEIVVGTHHFERTFTEWHRQFQVHWGVTEVPAHLRERRPSQPPPMRTSALPLSFRRTWEFYLLHNAACFRAQVLQVYQVRVS</sequence>